<evidence type="ECO:0000313" key="13">
    <source>
        <dbReference type="Proteomes" id="UP000634136"/>
    </source>
</evidence>
<dbReference type="InterPro" id="IPR013083">
    <property type="entry name" value="Znf_RING/FYVE/PHD"/>
</dbReference>
<evidence type="ECO:0000256" key="3">
    <source>
        <dbReference type="ARBA" id="ARBA00022679"/>
    </source>
</evidence>
<dbReference type="InterPro" id="IPR017451">
    <property type="entry name" value="F-box-assoc_interact_dom"/>
</dbReference>
<reference evidence="12" key="1">
    <citation type="submission" date="2020-09" db="EMBL/GenBank/DDBJ databases">
        <title>Genome-Enabled Discovery of Anthraquinone Biosynthesis in Senna tora.</title>
        <authorList>
            <person name="Kang S.-H."/>
            <person name="Pandey R.P."/>
            <person name="Lee C.-M."/>
            <person name="Sim J.-S."/>
            <person name="Jeong J.-T."/>
            <person name="Choi B.-S."/>
            <person name="Jung M."/>
            <person name="Ginzburg D."/>
            <person name="Zhao K."/>
            <person name="Won S.Y."/>
            <person name="Oh T.-J."/>
            <person name="Yu Y."/>
            <person name="Kim N.-H."/>
            <person name="Lee O.R."/>
            <person name="Lee T.-H."/>
            <person name="Bashyal P."/>
            <person name="Kim T.-S."/>
            <person name="Lee W.-H."/>
            <person name="Kawkins C."/>
            <person name="Kim C.-K."/>
            <person name="Kim J.S."/>
            <person name="Ahn B.O."/>
            <person name="Rhee S.Y."/>
            <person name="Sohng J.K."/>
        </authorList>
    </citation>
    <scope>NUCLEOTIDE SEQUENCE</scope>
    <source>
        <tissue evidence="12">Leaf</tissue>
    </source>
</reference>
<dbReference type="CDD" id="cd22157">
    <property type="entry name" value="F-box_AtFBW1-like"/>
    <property type="match status" value="1"/>
</dbReference>
<feature type="compositionally biased region" description="Low complexity" evidence="9">
    <location>
        <begin position="713"/>
        <end position="736"/>
    </location>
</feature>
<dbReference type="FunFam" id="3.30.40.10:FF:000022">
    <property type="entry name" value="E3 ubiquitin-protein ligase RING1-like"/>
    <property type="match status" value="1"/>
</dbReference>
<dbReference type="InterPro" id="IPR056592">
    <property type="entry name" value="Beta-prop_At3g26010-like"/>
</dbReference>
<evidence type="ECO:0000256" key="1">
    <source>
        <dbReference type="ARBA" id="ARBA00000900"/>
    </source>
</evidence>
<dbReference type="SMART" id="SM00184">
    <property type="entry name" value="RING"/>
    <property type="match status" value="1"/>
</dbReference>
<evidence type="ECO:0000256" key="4">
    <source>
        <dbReference type="ARBA" id="ARBA00022723"/>
    </source>
</evidence>
<dbReference type="Proteomes" id="UP000634136">
    <property type="component" value="Unassembled WGS sequence"/>
</dbReference>
<gene>
    <name evidence="12" type="ORF">G2W53_034414</name>
</gene>
<evidence type="ECO:0000256" key="2">
    <source>
        <dbReference type="ARBA" id="ARBA00012483"/>
    </source>
</evidence>
<evidence type="ECO:0000259" key="11">
    <source>
        <dbReference type="PROSITE" id="PS50181"/>
    </source>
</evidence>
<dbReference type="PROSITE" id="PS50181">
    <property type="entry name" value="FBOX"/>
    <property type="match status" value="1"/>
</dbReference>
<dbReference type="PROSITE" id="PS50089">
    <property type="entry name" value="ZF_RING_2"/>
    <property type="match status" value="1"/>
</dbReference>
<evidence type="ECO:0000256" key="9">
    <source>
        <dbReference type="SAM" id="MobiDB-lite"/>
    </source>
</evidence>
<dbReference type="CDD" id="cd16667">
    <property type="entry name" value="RING-H2_RNF126-like"/>
    <property type="match status" value="1"/>
</dbReference>
<evidence type="ECO:0000256" key="7">
    <source>
        <dbReference type="ARBA" id="ARBA00022833"/>
    </source>
</evidence>
<dbReference type="PANTHER" id="PTHR35546:SF21">
    <property type="entry name" value="F-BOX DOMAIN-CONTAINING PROTEIN"/>
    <property type="match status" value="1"/>
</dbReference>
<feature type="region of interest" description="Disordered" evidence="9">
    <location>
        <begin position="707"/>
        <end position="749"/>
    </location>
</feature>
<dbReference type="EMBL" id="JAAIUW010000010">
    <property type="protein sequence ID" value="KAF7813438.1"/>
    <property type="molecule type" value="Genomic_DNA"/>
</dbReference>
<dbReference type="InterPro" id="IPR001841">
    <property type="entry name" value="Znf_RING"/>
</dbReference>
<name>A0A834W9I0_9FABA</name>
<keyword evidence="13" id="KW-1185">Reference proteome</keyword>
<dbReference type="OrthoDB" id="8062037at2759"/>
<protein>
    <recommendedName>
        <fullName evidence="2">RING-type E3 ubiquitin transferase</fullName>
        <ecNumber evidence="2">2.3.2.27</ecNumber>
    </recommendedName>
</protein>
<feature type="compositionally biased region" description="Polar residues" evidence="9">
    <location>
        <begin position="647"/>
        <end position="657"/>
    </location>
</feature>
<evidence type="ECO:0000256" key="8">
    <source>
        <dbReference type="PROSITE-ProRule" id="PRU00175"/>
    </source>
</evidence>
<dbReference type="InterPro" id="IPR036047">
    <property type="entry name" value="F-box-like_dom_sf"/>
</dbReference>
<dbReference type="Pfam" id="PF13639">
    <property type="entry name" value="zf-RING_2"/>
    <property type="match status" value="1"/>
</dbReference>
<dbReference type="InterPro" id="IPR039525">
    <property type="entry name" value="RNF126-like_zinc-ribbon"/>
</dbReference>
<dbReference type="Gene3D" id="3.30.40.10">
    <property type="entry name" value="Zinc/RING finger domain, C3HC4 (zinc finger)"/>
    <property type="match status" value="1"/>
</dbReference>
<keyword evidence="6" id="KW-0833">Ubl conjugation pathway</keyword>
<dbReference type="Gene3D" id="1.20.1280.50">
    <property type="match status" value="1"/>
</dbReference>
<dbReference type="NCBIfam" id="TIGR01640">
    <property type="entry name" value="F_box_assoc_1"/>
    <property type="match status" value="1"/>
</dbReference>
<feature type="domain" description="RING-type" evidence="10">
    <location>
        <begin position="591"/>
        <end position="632"/>
    </location>
</feature>
<dbReference type="InterPro" id="IPR001810">
    <property type="entry name" value="F-box_dom"/>
</dbReference>
<evidence type="ECO:0000256" key="6">
    <source>
        <dbReference type="ARBA" id="ARBA00022786"/>
    </source>
</evidence>
<comment type="caution">
    <text evidence="12">The sequence shown here is derived from an EMBL/GenBank/DDBJ whole genome shotgun (WGS) entry which is preliminary data.</text>
</comment>
<dbReference type="SUPFAM" id="SSF81383">
    <property type="entry name" value="F-box domain"/>
    <property type="match status" value="1"/>
</dbReference>
<keyword evidence="5 8" id="KW-0863">Zinc-finger</keyword>
<dbReference type="GO" id="GO:0008270">
    <property type="term" value="F:zinc ion binding"/>
    <property type="evidence" value="ECO:0007669"/>
    <property type="project" value="UniProtKB-KW"/>
</dbReference>
<feature type="compositionally biased region" description="Gly residues" evidence="9">
    <location>
        <begin position="660"/>
        <end position="678"/>
    </location>
</feature>
<dbReference type="GO" id="GO:0061630">
    <property type="term" value="F:ubiquitin protein ligase activity"/>
    <property type="evidence" value="ECO:0007669"/>
    <property type="project" value="UniProtKB-EC"/>
</dbReference>
<keyword evidence="4" id="KW-0479">Metal-binding</keyword>
<feature type="domain" description="F-box" evidence="11">
    <location>
        <begin position="3"/>
        <end position="49"/>
    </location>
</feature>
<keyword evidence="3" id="KW-0808">Transferase</keyword>
<dbReference type="AlphaFoldDB" id="A0A834W9I0"/>
<evidence type="ECO:0000259" key="10">
    <source>
        <dbReference type="PROSITE" id="PS50089"/>
    </source>
</evidence>
<evidence type="ECO:0000256" key="5">
    <source>
        <dbReference type="ARBA" id="ARBA00022771"/>
    </source>
</evidence>
<dbReference type="Pfam" id="PF24750">
    <property type="entry name" value="b-prop_At3g26010-like"/>
    <property type="match status" value="1"/>
</dbReference>
<dbReference type="EC" id="2.3.2.27" evidence="2"/>
<dbReference type="PANTHER" id="PTHR35546">
    <property type="entry name" value="F-BOX PROTEIN INTERACTION DOMAIN PROTEIN-RELATED"/>
    <property type="match status" value="1"/>
</dbReference>
<dbReference type="InterPro" id="IPR055290">
    <property type="entry name" value="At3g26010-like"/>
</dbReference>
<organism evidence="12 13">
    <name type="scientific">Senna tora</name>
    <dbReference type="NCBI Taxonomy" id="362788"/>
    <lineage>
        <taxon>Eukaryota</taxon>
        <taxon>Viridiplantae</taxon>
        <taxon>Streptophyta</taxon>
        <taxon>Embryophyta</taxon>
        <taxon>Tracheophyta</taxon>
        <taxon>Spermatophyta</taxon>
        <taxon>Magnoliopsida</taxon>
        <taxon>eudicotyledons</taxon>
        <taxon>Gunneridae</taxon>
        <taxon>Pentapetalae</taxon>
        <taxon>rosids</taxon>
        <taxon>fabids</taxon>
        <taxon>Fabales</taxon>
        <taxon>Fabaceae</taxon>
        <taxon>Caesalpinioideae</taxon>
        <taxon>Cassia clade</taxon>
        <taxon>Senna</taxon>
    </lineage>
</organism>
<accession>A0A834W9I0</accession>
<dbReference type="Pfam" id="PF14369">
    <property type="entry name" value="Zn_ribbon_19"/>
    <property type="match status" value="1"/>
</dbReference>
<sequence>MRIQSYTYLHTELLFNILNRLPVKTLLRFKCVSKEWLEIISSRSFIKAQMDKTELILSGFFFQEKFTWSSEDIKIINYMKIPRFDHHDSITSSEAIIDRGILSFLPEQVVVLASCNGLICCRSCFPQYTYKAETTLYVCNPTNKEYICLTCVDYKRCESIALAFDPSEEDFKDKSTKFSLVKVKPIPILNDENDDEDEEYGYFEFWIYSSETRLWVRSKELCKYENKWIKKQGIYFGGVLHWLTNGDEILTFNVGNERSWLISTPLPSNEFKTKTVACIGESKGILHYVMVSEHGLHVWCLEDYYEVKWELKFWKSLEEIEGDYPQFFFNLKRRVLMQEMTDGDVTPWMDPLAFKDGVLLIKVCGNLYLYDIEKNKMIQACNLQHLNAKNLPDAIVLPYCLSLCNSTVSITPSSSSDLICPNCNGGFIEEVDNPIPNPNPFASFTAEFGGGGGIPLVFSASSAGGGGGGPIFDDLSALFGGGPNRSSPFGDTDAFNPFVFLQNYLQTLRAGGANVQFVIENSGDPSGGFRLPTNLNFGDYFFGPGLEQLIQQLAENDPNRYGTPPASKSAIEGLPIIKISEELLASDSSQCAVCKDTFELGEEAKQMPCKHIYHSDCILPWLELHNSCPVCRYELPTDDPDYEQRTRGTSTQVNRSQSVGAGGFADSSGGGNGGGNRVGGSAASGDDTQSPRERRFRVSLPWNFRQLAPVAETSNTGNTNVGGNNSGESNPGRSGNQNFESETRQEDLD</sequence>
<feature type="region of interest" description="Disordered" evidence="9">
    <location>
        <begin position="636"/>
        <end position="693"/>
    </location>
</feature>
<proteinExistence type="predicted"/>
<keyword evidence="7" id="KW-0862">Zinc</keyword>
<evidence type="ECO:0000313" key="12">
    <source>
        <dbReference type="EMBL" id="KAF7813438.1"/>
    </source>
</evidence>
<dbReference type="Pfam" id="PF00646">
    <property type="entry name" value="F-box"/>
    <property type="match status" value="1"/>
</dbReference>
<dbReference type="SUPFAM" id="SSF57850">
    <property type="entry name" value="RING/U-box"/>
    <property type="match status" value="1"/>
</dbReference>
<dbReference type="SMART" id="SM00256">
    <property type="entry name" value="FBOX"/>
    <property type="match status" value="1"/>
</dbReference>
<comment type="catalytic activity">
    <reaction evidence="1">
        <text>S-ubiquitinyl-[E2 ubiquitin-conjugating enzyme]-L-cysteine + [acceptor protein]-L-lysine = [E2 ubiquitin-conjugating enzyme]-L-cysteine + N(6)-ubiquitinyl-[acceptor protein]-L-lysine.</text>
        <dbReference type="EC" id="2.3.2.27"/>
    </reaction>
</comment>